<evidence type="ECO:0000313" key="2">
    <source>
        <dbReference type="EMBL" id="CAK0827672.1"/>
    </source>
</evidence>
<protein>
    <submittedName>
        <fullName evidence="2">Uncharacterized protein</fullName>
    </submittedName>
</protein>
<evidence type="ECO:0000313" key="3">
    <source>
        <dbReference type="Proteomes" id="UP001189429"/>
    </source>
</evidence>
<feature type="region of interest" description="Disordered" evidence="1">
    <location>
        <begin position="45"/>
        <end position="65"/>
    </location>
</feature>
<keyword evidence="3" id="KW-1185">Reference proteome</keyword>
<organism evidence="2 3">
    <name type="scientific">Prorocentrum cordatum</name>
    <dbReference type="NCBI Taxonomy" id="2364126"/>
    <lineage>
        <taxon>Eukaryota</taxon>
        <taxon>Sar</taxon>
        <taxon>Alveolata</taxon>
        <taxon>Dinophyceae</taxon>
        <taxon>Prorocentrales</taxon>
        <taxon>Prorocentraceae</taxon>
        <taxon>Prorocentrum</taxon>
    </lineage>
</organism>
<accession>A0ABN9S739</accession>
<name>A0ABN9S739_9DINO</name>
<gene>
    <name evidence="2" type="ORF">PCOR1329_LOCUS27154</name>
</gene>
<dbReference type="EMBL" id="CAUYUJ010009788">
    <property type="protein sequence ID" value="CAK0827672.1"/>
    <property type="molecule type" value="Genomic_DNA"/>
</dbReference>
<sequence>QAANGVKAWQVAEHARRSAARHEQDCARLAHACARRCELVRRRQAEERQASPRPWPPSPPPRAPVAGEAVAAKAWLSCCRCAALLRTSFEVLSASGRAEQPTSTAL</sequence>
<feature type="compositionally biased region" description="Pro residues" evidence="1">
    <location>
        <begin position="53"/>
        <end position="63"/>
    </location>
</feature>
<comment type="caution">
    <text evidence="2">The sequence shown here is derived from an EMBL/GenBank/DDBJ whole genome shotgun (WGS) entry which is preliminary data.</text>
</comment>
<evidence type="ECO:0000256" key="1">
    <source>
        <dbReference type="SAM" id="MobiDB-lite"/>
    </source>
</evidence>
<proteinExistence type="predicted"/>
<feature type="non-terminal residue" evidence="2">
    <location>
        <position position="1"/>
    </location>
</feature>
<dbReference type="Proteomes" id="UP001189429">
    <property type="component" value="Unassembled WGS sequence"/>
</dbReference>
<reference evidence="2" key="1">
    <citation type="submission" date="2023-10" db="EMBL/GenBank/DDBJ databases">
        <authorList>
            <person name="Chen Y."/>
            <person name="Shah S."/>
            <person name="Dougan E. K."/>
            <person name="Thang M."/>
            <person name="Chan C."/>
        </authorList>
    </citation>
    <scope>NUCLEOTIDE SEQUENCE [LARGE SCALE GENOMIC DNA]</scope>
</reference>
<feature type="non-terminal residue" evidence="2">
    <location>
        <position position="106"/>
    </location>
</feature>